<organism evidence="3 4">
    <name type="scientific">Amycolatopsis pretoriensis</name>
    <dbReference type="NCBI Taxonomy" id="218821"/>
    <lineage>
        <taxon>Bacteria</taxon>
        <taxon>Bacillati</taxon>
        <taxon>Actinomycetota</taxon>
        <taxon>Actinomycetes</taxon>
        <taxon>Pseudonocardiales</taxon>
        <taxon>Pseudonocardiaceae</taxon>
        <taxon>Amycolatopsis</taxon>
    </lineage>
</organism>
<accession>A0A1H5RIG0</accession>
<feature type="transmembrane region" description="Helical" evidence="2">
    <location>
        <begin position="21"/>
        <end position="46"/>
    </location>
</feature>
<sequence>MADEQEWRATTPRRPRDPVTVVLGVVAGLGGCALLWALALTAIFAVDPDRPSNPVDNTRSSHATPRHPATTPPAELGRESPPPPTAQQHRETP</sequence>
<dbReference type="RefSeq" id="WP_086678704.1">
    <property type="nucleotide sequence ID" value="NZ_FNUJ01000018.1"/>
</dbReference>
<evidence type="ECO:0000313" key="3">
    <source>
        <dbReference type="EMBL" id="SEF38126.1"/>
    </source>
</evidence>
<protein>
    <submittedName>
        <fullName evidence="3">Uncharacterized protein</fullName>
    </submittedName>
</protein>
<evidence type="ECO:0000256" key="2">
    <source>
        <dbReference type="SAM" id="Phobius"/>
    </source>
</evidence>
<dbReference type="EMBL" id="FNUJ01000018">
    <property type="protein sequence ID" value="SEF38126.1"/>
    <property type="molecule type" value="Genomic_DNA"/>
</dbReference>
<gene>
    <name evidence="3" type="ORF">SAMN05421837_11877</name>
</gene>
<dbReference type="STRING" id="218821.SAMN05421837_11877"/>
<keyword evidence="2" id="KW-1133">Transmembrane helix</keyword>
<evidence type="ECO:0000313" key="4">
    <source>
        <dbReference type="Proteomes" id="UP000198878"/>
    </source>
</evidence>
<name>A0A1H5RIG0_9PSEU</name>
<feature type="region of interest" description="Disordered" evidence="1">
    <location>
        <begin position="47"/>
        <end position="93"/>
    </location>
</feature>
<proteinExistence type="predicted"/>
<dbReference type="Proteomes" id="UP000198878">
    <property type="component" value="Unassembled WGS sequence"/>
</dbReference>
<reference evidence="4" key="1">
    <citation type="submission" date="2016-10" db="EMBL/GenBank/DDBJ databases">
        <authorList>
            <person name="Varghese N."/>
            <person name="Submissions S."/>
        </authorList>
    </citation>
    <scope>NUCLEOTIDE SEQUENCE [LARGE SCALE GENOMIC DNA]</scope>
    <source>
        <strain evidence="4">DSM 44654</strain>
    </source>
</reference>
<evidence type="ECO:0000256" key="1">
    <source>
        <dbReference type="SAM" id="MobiDB-lite"/>
    </source>
</evidence>
<keyword evidence="2" id="KW-0812">Transmembrane</keyword>
<keyword evidence="4" id="KW-1185">Reference proteome</keyword>
<feature type="compositionally biased region" description="Low complexity" evidence="1">
    <location>
        <begin position="62"/>
        <end position="74"/>
    </location>
</feature>
<dbReference type="AlphaFoldDB" id="A0A1H5RIG0"/>
<keyword evidence="2" id="KW-0472">Membrane</keyword>